<dbReference type="AlphaFoldDB" id="A0A9P5N5F5"/>
<evidence type="ECO:0000259" key="6">
    <source>
        <dbReference type="PROSITE" id="PS51387"/>
    </source>
</evidence>
<dbReference type="OrthoDB" id="2151789at2759"/>
<comment type="similarity">
    <text evidence="1">Belongs to the oxygen-dependent FAD-linked oxidoreductase family.</text>
</comment>
<evidence type="ECO:0000256" key="5">
    <source>
        <dbReference type="SAM" id="SignalP"/>
    </source>
</evidence>
<dbReference type="PANTHER" id="PTHR42973:SF13">
    <property type="entry name" value="FAD-BINDING PCMH-TYPE DOMAIN-CONTAINING PROTEIN"/>
    <property type="match status" value="1"/>
</dbReference>
<dbReference type="PANTHER" id="PTHR42973">
    <property type="entry name" value="BINDING OXIDOREDUCTASE, PUTATIVE (AFU_ORTHOLOGUE AFUA_1G17690)-RELATED"/>
    <property type="match status" value="1"/>
</dbReference>
<keyword evidence="4" id="KW-0560">Oxidoreductase</keyword>
<protein>
    <submittedName>
        <fullName evidence="7">FAD dependent oxidoreductase</fullName>
    </submittedName>
</protein>
<keyword evidence="8" id="KW-1185">Reference proteome</keyword>
<feature type="chain" id="PRO_5040253731" evidence="5">
    <location>
        <begin position="21"/>
        <end position="489"/>
    </location>
</feature>
<evidence type="ECO:0000256" key="4">
    <source>
        <dbReference type="ARBA" id="ARBA00023002"/>
    </source>
</evidence>
<dbReference type="Pfam" id="PF08031">
    <property type="entry name" value="BBE"/>
    <property type="match status" value="1"/>
</dbReference>
<feature type="domain" description="FAD-binding PCMH-type" evidence="6">
    <location>
        <begin position="67"/>
        <end position="236"/>
    </location>
</feature>
<dbReference type="InterPro" id="IPR016166">
    <property type="entry name" value="FAD-bd_PCMH"/>
</dbReference>
<evidence type="ECO:0000313" key="7">
    <source>
        <dbReference type="EMBL" id="KAF8486355.1"/>
    </source>
</evidence>
<keyword evidence="3" id="KW-0274">FAD</keyword>
<dbReference type="InterPro" id="IPR012951">
    <property type="entry name" value="BBE"/>
</dbReference>
<feature type="signal peptide" evidence="5">
    <location>
        <begin position="1"/>
        <end position="20"/>
    </location>
</feature>
<dbReference type="InterPro" id="IPR006094">
    <property type="entry name" value="Oxid_FAD_bind_N"/>
</dbReference>
<evidence type="ECO:0000256" key="3">
    <source>
        <dbReference type="ARBA" id="ARBA00022827"/>
    </source>
</evidence>
<dbReference type="GO" id="GO:0016491">
    <property type="term" value="F:oxidoreductase activity"/>
    <property type="evidence" value="ECO:0007669"/>
    <property type="project" value="UniProtKB-KW"/>
</dbReference>
<dbReference type="InterPro" id="IPR016169">
    <property type="entry name" value="FAD-bd_PCMH_sub2"/>
</dbReference>
<comment type="caution">
    <text evidence="7">The sequence shown here is derived from an EMBL/GenBank/DDBJ whole genome shotgun (WGS) entry which is preliminary data.</text>
</comment>
<sequence>MASTTLLCAFFLALLSCSRSERLEEPSTSDMQYTCNQIAAAISSASQVFFPPATEYLFDIEHYSYSNTEASACSVEPGSAADLSEILRVLGSSRTPFAVKGGGHGVNPGFSSTSGVEIAMSRFNETHVNSTCGTVEVGAGLTWDEVYATLGPTGVNLVGARAPGVGVAGSALGGGYSYLSNQYGLMVDNVIRYELVLPNGTVTNVTSNDDDLWFGLKGGLNNFGIVTKFIFQSHPQGGIWGGFRLHAENQLDAIKDALVKFQQKNDTKAAIDVVLSYSSGQLSIAVLFFYDEPTSSGVFDDFLAIPAIEANVSTTTFSDFIQLLGPLVAANGLRVLFEGAPVTQYSPAVFDAFANQTKLWGARLSALDKNATVSSTLEPFDNGFFSFGSGSAFPPDRSQAVFPSVVTVKWSNASLEEVMAFALRNISDTIRAAALADGQNVAHAAVYPNNALFGTPLEDMYGGNVERLRQIRAAIDPEDVMGLTGGWRF</sequence>
<dbReference type="Gene3D" id="3.30.465.10">
    <property type="match status" value="1"/>
</dbReference>
<name>A0A9P5N5F5_9AGAM</name>
<keyword evidence="5" id="KW-0732">Signal</keyword>
<reference evidence="7" key="2">
    <citation type="journal article" date="2020" name="Nat. Commun.">
        <title>Large-scale genome sequencing of mycorrhizal fungi provides insights into the early evolution of symbiotic traits.</title>
        <authorList>
            <person name="Miyauchi S."/>
            <person name="Kiss E."/>
            <person name="Kuo A."/>
            <person name="Drula E."/>
            <person name="Kohler A."/>
            <person name="Sanchez-Garcia M."/>
            <person name="Morin E."/>
            <person name="Andreopoulos B."/>
            <person name="Barry K.W."/>
            <person name="Bonito G."/>
            <person name="Buee M."/>
            <person name="Carver A."/>
            <person name="Chen C."/>
            <person name="Cichocki N."/>
            <person name="Clum A."/>
            <person name="Culley D."/>
            <person name="Crous P.W."/>
            <person name="Fauchery L."/>
            <person name="Girlanda M."/>
            <person name="Hayes R.D."/>
            <person name="Keri Z."/>
            <person name="LaButti K."/>
            <person name="Lipzen A."/>
            <person name="Lombard V."/>
            <person name="Magnuson J."/>
            <person name="Maillard F."/>
            <person name="Murat C."/>
            <person name="Nolan M."/>
            <person name="Ohm R.A."/>
            <person name="Pangilinan J."/>
            <person name="Pereira M.F."/>
            <person name="Perotto S."/>
            <person name="Peter M."/>
            <person name="Pfister S."/>
            <person name="Riley R."/>
            <person name="Sitrit Y."/>
            <person name="Stielow J.B."/>
            <person name="Szollosi G."/>
            <person name="Zifcakova L."/>
            <person name="Stursova M."/>
            <person name="Spatafora J.W."/>
            <person name="Tedersoo L."/>
            <person name="Vaario L.M."/>
            <person name="Yamada A."/>
            <person name="Yan M."/>
            <person name="Wang P."/>
            <person name="Xu J."/>
            <person name="Bruns T."/>
            <person name="Baldrian P."/>
            <person name="Vilgalys R."/>
            <person name="Dunand C."/>
            <person name="Henrissat B."/>
            <person name="Grigoriev I.V."/>
            <person name="Hibbett D."/>
            <person name="Nagy L.G."/>
            <person name="Martin F.M."/>
        </authorList>
    </citation>
    <scope>NUCLEOTIDE SEQUENCE</scope>
    <source>
        <strain evidence="7">Prilba</strain>
    </source>
</reference>
<dbReference type="Proteomes" id="UP000759537">
    <property type="component" value="Unassembled WGS sequence"/>
</dbReference>
<dbReference type="EMBL" id="WHVB01000002">
    <property type="protein sequence ID" value="KAF8486355.1"/>
    <property type="molecule type" value="Genomic_DNA"/>
</dbReference>
<dbReference type="PROSITE" id="PS51387">
    <property type="entry name" value="FAD_PCMH"/>
    <property type="match status" value="1"/>
</dbReference>
<reference evidence="7" key="1">
    <citation type="submission" date="2019-10" db="EMBL/GenBank/DDBJ databases">
        <authorList>
            <consortium name="DOE Joint Genome Institute"/>
            <person name="Kuo A."/>
            <person name="Miyauchi S."/>
            <person name="Kiss E."/>
            <person name="Drula E."/>
            <person name="Kohler A."/>
            <person name="Sanchez-Garcia M."/>
            <person name="Andreopoulos B."/>
            <person name="Barry K.W."/>
            <person name="Bonito G."/>
            <person name="Buee M."/>
            <person name="Carver A."/>
            <person name="Chen C."/>
            <person name="Cichocki N."/>
            <person name="Clum A."/>
            <person name="Culley D."/>
            <person name="Crous P.W."/>
            <person name="Fauchery L."/>
            <person name="Girlanda M."/>
            <person name="Hayes R."/>
            <person name="Keri Z."/>
            <person name="LaButti K."/>
            <person name="Lipzen A."/>
            <person name="Lombard V."/>
            <person name="Magnuson J."/>
            <person name="Maillard F."/>
            <person name="Morin E."/>
            <person name="Murat C."/>
            <person name="Nolan M."/>
            <person name="Ohm R."/>
            <person name="Pangilinan J."/>
            <person name="Pereira M."/>
            <person name="Perotto S."/>
            <person name="Peter M."/>
            <person name="Riley R."/>
            <person name="Sitrit Y."/>
            <person name="Stielow B."/>
            <person name="Szollosi G."/>
            <person name="Zifcakova L."/>
            <person name="Stursova M."/>
            <person name="Spatafora J.W."/>
            <person name="Tedersoo L."/>
            <person name="Vaario L.-M."/>
            <person name="Yamada A."/>
            <person name="Yan M."/>
            <person name="Wang P."/>
            <person name="Xu J."/>
            <person name="Bruns T."/>
            <person name="Baldrian P."/>
            <person name="Vilgalys R."/>
            <person name="Henrissat B."/>
            <person name="Grigoriev I.V."/>
            <person name="Hibbett D."/>
            <person name="Nagy L.G."/>
            <person name="Martin F.M."/>
        </authorList>
    </citation>
    <scope>NUCLEOTIDE SEQUENCE</scope>
    <source>
        <strain evidence="7">Prilba</strain>
    </source>
</reference>
<dbReference type="SUPFAM" id="SSF56176">
    <property type="entry name" value="FAD-binding/transporter-associated domain-like"/>
    <property type="match status" value="1"/>
</dbReference>
<dbReference type="InterPro" id="IPR050416">
    <property type="entry name" value="FAD-linked_Oxidoreductase"/>
</dbReference>
<gene>
    <name evidence="7" type="ORF">DFH94DRAFT_181678</name>
</gene>
<dbReference type="GO" id="GO:0071949">
    <property type="term" value="F:FAD binding"/>
    <property type="evidence" value="ECO:0007669"/>
    <property type="project" value="InterPro"/>
</dbReference>
<organism evidence="7 8">
    <name type="scientific">Russula ochroleuca</name>
    <dbReference type="NCBI Taxonomy" id="152965"/>
    <lineage>
        <taxon>Eukaryota</taxon>
        <taxon>Fungi</taxon>
        <taxon>Dikarya</taxon>
        <taxon>Basidiomycota</taxon>
        <taxon>Agaricomycotina</taxon>
        <taxon>Agaricomycetes</taxon>
        <taxon>Russulales</taxon>
        <taxon>Russulaceae</taxon>
        <taxon>Russula</taxon>
    </lineage>
</organism>
<keyword evidence="2" id="KW-0285">Flavoprotein</keyword>
<dbReference type="Pfam" id="PF01565">
    <property type="entry name" value="FAD_binding_4"/>
    <property type="match status" value="1"/>
</dbReference>
<evidence type="ECO:0000256" key="2">
    <source>
        <dbReference type="ARBA" id="ARBA00022630"/>
    </source>
</evidence>
<evidence type="ECO:0000256" key="1">
    <source>
        <dbReference type="ARBA" id="ARBA00005466"/>
    </source>
</evidence>
<evidence type="ECO:0000313" key="8">
    <source>
        <dbReference type="Proteomes" id="UP000759537"/>
    </source>
</evidence>
<proteinExistence type="inferred from homology"/>
<dbReference type="InterPro" id="IPR036318">
    <property type="entry name" value="FAD-bd_PCMH-like_sf"/>
</dbReference>
<accession>A0A9P5N5F5</accession>